<sequence length="126" mass="14929">MLFAEILLNFALEDISSGPQLVSSDWFYFSILYTMLYAFYSYPITPAFNRWGIYLNYLVHSYMYSYYFLRSMKIKVPGPVAKFVTTIQIWQFIISVAILIHLGWLTFVENVKFIFVLMKTCIRLLV</sequence>
<keyword evidence="2" id="KW-1185">Reference proteome</keyword>
<evidence type="ECO:0000313" key="1">
    <source>
        <dbReference type="EMBL" id="CAK5079359.1"/>
    </source>
</evidence>
<comment type="caution">
    <text evidence="1">The sequence shown here is derived from an EMBL/GenBank/DDBJ whole genome shotgun (WGS) entry which is preliminary data.</text>
</comment>
<accession>A0ACB0ZK64</accession>
<gene>
    <name evidence="1" type="ORF">MENTE1834_LOCUS26463</name>
</gene>
<dbReference type="EMBL" id="CAVMJV010000038">
    <property type="protein sequence ID" value="CAK5079359.1"/>
    <property type="molecule type" value="Genomic_DNA"/>
</dbReference>
<organism evidence="1 2">
    <name type="scientific">Meloidogyne enterolobii</name>
    <name type="common">Root-knot nematode worm</name>
    <name type="synonym">Meloidogyne mayaguensis</name>
    <dbReference type="NCBI Taxonomy" id="390850"/>
    <lineage>
        <taxon>Eukaryota</taxon>
        <taxon>Metazoa</taxon>
        <taxon>Ecdysozoa</taxon>
        <taxon>Nematoda</taxon>
        <taxon>Chromadorea</taxon>
        <taxon>Rhabditida</taxon>
        <taxon>Tylenchina</taxon>
        <taxon>Tylenchomorpha</taxon>
        <taxon>Tylenchoidea</taxon>
        <taxon>Meloidogynidae</taxon>
        <taxon>Meloidogyninae</taxon>
        <taxon>Meloidogyne</taxon>
    </lineage>
</organism>
<proteinExistence type="predicted"/>
<evidence type="ECO:0000313" key="2">
    <source>
        <dbReference type="Proteomes" id="UP001497535"/>
    </source>
</evidence>
<protein>
    <submittedName>
        <fullName evidence="1">Uncharacterized protein</fullName>
    </submittedName>
</protein>
<name>A0ACB0ZK64_MELEN</name>
<dbReference type="Proteomes" id="UP001497535">
    <property type="component" value="Unassembled WGS sequence"/>
</dbReference>
<reference evidence="1" key="1">
    <citation type="submission" date="2023-11" db="EMBL/GenBank/DDBJ databases">
        <authorList>
            <person name="Poullet M."/>
        </authorList>
    </citation>
    <scope>NUCLEOTIDE SEQUENCE</scope>
    <source>
        <strain evidence="1">E1834</strain>
    </source>
</reference>